<evidence type="ECO:0000313" key="2">
    <source>
        <dbReference type="Proteomes" id="UP001251528"/>
    </source>
</evidence>
<organism evidence="1 2">
    <name type="scientific">Conoideocrella luteorostrata</name>
    <dbReference type="NCBI Taxonomy" id="1105319"/>
    <lineage>
        <taxon>Eukaryota</taxon>
        <taxon>Fungi</taxon>
        <taxon>Dikarya</taxon>
        <taxon>Ascomycota</taxon>
        <taxon>Pezizomycotina</taxon>
        <taxon>Sordariomycetes</taxon>
        <taxon>Hypocreomycetidae</taxon>
        <taxon>Hypocreales</taxon>
        <taxon>Clavicipitaceae</taxon>
        <taxon>Conoideocrella</taxon>
    </lineage>
</organism>
<keyword evidence="1" id="KW-0862">Zinc</keyword>
<sequence>MSADDQKEETTLNPTEFFETIGNKVAGFSGAAVQDGATTAEEEYRPVEEIESLCMSCGEN</sequence>
<feature type="non-terminal residue" evidence="1">
    <location>
        <position position="60"/>
    </location>
</feature>
<dbReference type="GO" id="GO:0008270">
    <property type="term" value="F:zinc ion binding"/>
    <property type="evidence" value="ECO:0007669"/>
    <property type="project" value="UniProtKB-KW"/>
</dbReference>
<comment type="caution">
    <text evidence="1">The sequence shown here is derived from an EMBL/GenBank/DDBJ whole genome shotgun (WGS) entry which is preliminary data.</text>
</comment>
<gene>
    <name evidence="1" type="primary">ZPR1_2</name>
    <name evidence="1" type="ORF">QQS21_012886</name>
</gene>
<accession>A0AAJ0CAN4</accession>
<proteinExistence type="predicted"/>
<dbReference type="EMBL" id="JASWJB010000695">
    <property type="protein sequence ID" value="KAK2589435.1"/>
    <property type="molecule type" value="Genomic_DNA"/>
</dbReference>
<evidence type="ECO:0000313" key="1">
    <source>
        <dbReference type="EMBL" id="KAK2589435.1"/>
    </source>
</evidence>
<keyword evidence="1" id="KW-0863">Zinc-finger</keyword>
<reference evidence="1" key="1">
    <citation type="submission" date="2023-06" db="EMBL/GenBank/DDBJ databases">
        <title>Conoideocrella luteorostrata (Hypocreales: Clavicipitaceae), a potential biocontrol fungus for elongate hemlock scale in United States Christmas tree production areas.</title>
        <authorList>
            <person name="Barrett H."/>
            <person name="Lovett B."/>
            <person name="Macias A.M."/>
            <person name="Stajich J.E."/>
            <person name="Kasson M.T."/>
        </authorList>
    </citation>
    <scope>NUCLEOTIDE SEQUENCE</scope>
    <source>
        <strain evidence="1">ARSEF 14590</strain>
    </source>
</reference>
<protein>
    <submittedName>
        <fullName evidence="1">Nucleolar zinc-finger protein</fullName>
    </submittedName>
</protein>
<keyword evidence="2" id="KW-1185">Reference proteome</keyword>
<name>A0AAJ0CAN4_9HYPO</name>
<dbReference type="AlphaFoldDB" id="A0AAJ0CAN4"/>
<keyword evidence="1" id="KW-0479">Metal-binding</keyword>
<dbReference type="Proteomes" id="UP001251528">
    <property type="component" value="Unassembled WGS sequence"/>
</dbReference>